<evidence type="ECO:0000313" key="2">
    <source>
        <dbReference type="EMBL" id="MFC5972791.1"/>
    </source>
</evidence>
<reference evidence="2 3" key="1">
    <citation type="journal article" date="2019" name="Int. J. Syst. Evol. Microbiol.">
        <title>The Global Catalogue of Microorganisms (GCM) 10K type strain sequencing project: providing services to taxonomists for standard genome sequencing and annotation.</title>
        <authorList>
            <consortium name="The Broad Institute Genomics Platform"/>
            <consortium name="The Broad Institute Genome Sequencing Center for Infectious Disease"/>
            <person name="Wu L."/>
            <person name="Ma J."/>
        </authorList>
    </citation>
    <scope>NUCLEOTIDE SEQUENCE [LARGE SCALE GENOMIC DNA]</scope>
    <source>
        <strain evidence="2 3">CGMCC 1.12543</strain>
    </source>
</reference>
<dbReference type="CDD" id="cd08556">
    <property type="entry name" value="GDPD"/>
    <property type="match status" value="1"/>
</dbReference>
<feature type="domain" description="GP-PDE" evidence="1">
    <location>
        <begin position="1"/>
        <end position="226"/>
    </location>
</feature>
<sequence>MQVIGHRGCADRGPENTRLAVRRAAPHVDAVEVDVRRCGSGELVVVHDDRLRRLTGSGGRVSETPYRTLRALRVLDSGEPVPLLAALLADVPDDVAVNVELKHAGMATDLLAVLDDVPNDVLVSSFEADVLRELYDVSDLPLAYLFHQELRRLGRDWRHGLAIGRRYDCAALHPSVGLATDEPERILDAQEEGFAVNVWTVKRARTARRLRQAGVDGLIVDDWAVV</sequence>
<evidence type="ECO:0000259" key="1">
    <source>
        <dbReference type="PROSITE" id="PS51704"/>
    </source>
</evidence>
<dbReference type="Gene3D" id="3.20.20.190">
    <property type="entry name" value="Phosphatidylinositol (PI) phosphodiesterase"/>
    <property type="match status" value="1"/>
</dbReference>
<comment type="caution">
    <text evidence="2">The sequence shown here is derived from an EMBL/GenBank/DDBJ whole genome shotgun (WGS) entry which is preliminary data.</text>
</comment>
<dbReference type="EMBL" id="JBHSQH010000001">
    <property type="protein sequence ID" value="MFC5972791.1"/>
    <property type="molecule type" value="Genomic_DNA"/>
</dbReference>
<gene>
    <name evidence="2" type="ORF">ACFPYI_15750</name>
</gene>
<dbReference type="PROSITE" id="PS51704">
    <property type="entry name" value="GP_PDE"/>
    <property type="match status" value="1"/>
</dbReference>
<dbReference type="PANTHER" id="PTHR46211:SF14">
    <property type="entry name" value="GLYCEROPHOSPHODIESTER PHOSPHODIESTERASE"/>
    <property type="match status" value="1"/>
</dbReference>
<protein>
    <submittedName>
        <fullName evidence="2">Glycerophosphodiester phosphodiesterase</fullName>
    </submittedName>
</protein>
<keyword evidence="3" id="KW-1185">Reference proteome</keyword>
<name>A0ABD5RQ56_9EURY</name>
<proteinExistence type="predicted"/>
<dbReference type="InterPro" id="IPR030395">
    <property type="entry name" value="GP_PDE_dom"/>
</dbReference>
<dbReference type="InterPro" id="IPR017946">
    <property type="entry name" value="PLC-like_Pdiesterase_TIM-brl"/>
</dbReference>
<dbReference type="AlphaFoldDB" id="A0ABD5RQ56"/>
<evidence type="ECO:0000313" key="3">
    <source>
        <dbReference type="Proteomes" id="UP001596099"/>
    </source>
</evidence>
<dbReference type="Pfam" id="PF03009">
    <property type="entry name" value="GDPD"/>
    <property type="match status" value="1"/>
</dbReference>
<dbReference type="RefSeq" id="WP_247416612.1">
    <property type="nucleotide sequence ID" value="NZ_JALLGW010000001.1"/>
</dbReference>
<dbReference type="SUPFAM" id="SSF51695">
    <property type="entry name" value="PLC-like phosphodiesterases"/>
    <property type="match status" value="1"/>
</dbReference>
<dbReference type="PANTHER" id="PTHR46211">
    <property type="entry name" value="GLYCEROPHOSPHORYL DIESTER PHOSPHODIESTERASE"/>
    <property type="match status" value="1"/>
</dbReference>
<accession>A0ABD5RQ56</accession>
<dbReference type="Proteomes" id="UP001596099">
    <property type="component" value="Unassembled WGS sequence"/>
</dbReference>
<organism evidence="2 3">
    <name type="scientific">Halomarina salina</name>
    <dbReference type="NCBI Taxonomy" id="1872699"/>
    <lineage>
        <taxon>Archaea</taxon>
        <taxon>Methanobacteriati</taxon>
        <taxon>Methanobacteriota</taxon>
        <taxon>Stenosarchaea group</taxon>
        <taxon>Halobacteria</taxon>
        <taxon>Halobacteriales</taxon>
        <taxon>Natronomonadaceae</taxon>
        <taxon>Halomarina</taxon>
    </lineage>
</organism>